<comment type="subcellular location">
    <subcellularLocation>
        <location evidence="1">Membrane</location>
        <topology evidence="1">Multi-pass membrane protein</topology>
    </subcellularLocation>
</comment>
<keyword evidence="8 13" id="KW-1133">Transmembrane helix</keyword>
<dbReference type="PANTHER" id="PTHR45628:SF7">
    <property type="entry name" value="VOLTAGE-DEPENDENT CALCIUM CHANNEL TYPE A SUBUNIT ALPHA-1"/>
    <property type="match status" value="1"/>
</dbReference>
<dbReference type="InParanoid" id="A0A024GDY1"/>
<feature type="transmembrane region" description="Helical" evidence="13">
    <location>
        <begin position="796"/>
        <end position="815"/>
    </location>
</feature>
<keyword evidence="2" id="KW-0813">Transport</keyword>
<dbReference type="InterPro" id="IPR005821">
    <property type="entry name" value="Ion_trans_dom"/>
</dbReference>
<dbReference type="STRING" id="65357.A0A024GDY1"/>
<keyword evidence="6" id="KW-0106">Calcium</keyword>
<feature type="transmembrane region" description="Helical" evidence="13">
    <location>
        <begin position="1222"/>
        <end position="1242"/>
    </location>
</feature>
<accession>A0A024GDY1</accession>
<feature type="domain" description="Ion transport" evidence="14">
    <location>
        <begin position="982"/>
        <end position="1254"/>
    </location>
</feature>
<evidence type="ECO:0000256" key="10">
    <source>
        <dbReference type="ARBA" id="ARBA00023136"/>
    </source>
</evidence>
<dbReference type="OrthoDB" id="416585at2759"/>
<dbReference type="Gene3D" id="3.40.50.450">
    <property type="match status" value="1"/>
</dbReference>
<feature type="transmembrane region" description="Helical" evidence="13">
    <location>
        <begin position="751"/>
        <end position="775"/>
    </location>
</feature>
<keyword evidence="9" id="KW-0406">Ion transport</keyword>
<dbReference type="GO" id="GO:0005891">
    <property type="term" value="C:voltage-gated calcium channel complex"/>
    <property type="evidence" value="ECO:0007669"/>
    <property type="project" value="TreeGrafter"/>
</dbReference>
<feature type="transmembrane region" description="Helical" evidence="13">
    <location>
        <begin position="666"/>
        <end position="686"/>
    </location>
</feature>
<evidence type="ECO:0000256" key="3">
    <source>
        <dbReference type="ARBA" id="ARBA00022568"/>
    </source>
</evidence>
<feature type="transmembrane region" description="Helical" evidence="13">
    <location>
        <begin position="1013"/>
        <end position="1032"/>
    </location>
</feature>
<organism evidence="15 16">
    <name type="scientific">Albugo candida</name>
    <dbReference type="NCBI Taxonomy" id="65357"/>
    <lineage>
        <taxon>Eukaryota</taxon>
        <taxon>Sar</taxon>
        <taxon>Stramenopiles</taxon>
        <taxon>Oomycota</taxon>
        <taxon>Peronosporomycetes</taxon>
        <taxon>Albuginales</taxon>
        <taxon>Albuginaceae</taxon>
        <taxon>Albugo</taxon>
    </lineage>
</organism>
<evidence type="ECO:0000256" key="9">
    <source>
        <dbReference type="ARBA" id="ARBA00023065"/>
    </source>
</evidence>
<dbReference type="Gene3D" id="1.20.120.350">
    <property type="entry name" value="Voltage-gated potassium channels. Chain C"/>
    <property type="match status" value="3"/>
</dbReference>
<evidence type="ECO:0000256" key="1">
    <source>
        <dbReference type="ARBA" id="ARBA00004141"/>
    </source>
</evidence>
<feature type="transmembrane region" description="Helical" evidence="13">
    <location>
        <begin position="1052"/>
        <end position="1073"/>
    </location>
</feature>
<dbReference type="PROSITE" id="PS50096">
    <property type="entry name" value="IQ"/>
    <property type="match status" value="1"/>
</dbReference>
<feature type="transmembrane region" description="Helical" evidence="13">
    <location>
        <begin position="1423"/>
        <end position="1446"/>
    </location>
</feature>
<dbReference type="InterPro" id="IPR027359">
    <property type="entry name" value="Volt_channel_dom_sf"/>
</dbReference>
<evidence type="ECO:0000259" key="14">
    <source>
        <dbReference type="Pfam" id="PF00520"/>
    </source>
</evidence>
<dbReference type="Proteomes" id="UP000053237">
    <property type="component" value="Unassembled WGS sequence"/>
</dbReference>
<dbReference type="EMBL" id="CAIX01000084">
    <property type="protein sequence ID" value="CCI44953.1"/>
    <property type="molecule type" value="Genomic_DNA"/>
</dbReference>
<dbReference type="Pfam" id="PF15891">
    <property type="entry name" value="Nuc_deoxyri_tr2"/>
    <property type="match status" value="1"/>
</dbReference>
<keyword evidence="10 13" id="KW-0472">Membrane</keyword>
<feature type="domain" description="Ion transport" evidence="14">
    <location>
        <begin position="256"/>
        <end position="524"/>
    </location>
</feature>
<feature type="transmembrane region" description="Helical" evidence="13">
    <location>
        <begin position="1105"/>
        <end position="1128"/>
    </location>
</feature>
<feature type="domain" description="Ion transport" evidence="14">
    <location>
        <begin position="626"/>
        <end position="849"/>
    </location>
</feature>
<feature type="transmembrane region" description="Helical" evidence="13">
    <location>
        <begin position="257"/>
        <end position="275"/>
    </location>
</feature>
<evidence type="ECO:0000256" key="11">
    <source>
        <dbReference type="ARBA" id="ARBA00023180"/>
    </source>
</evidence>
<protein>
    <recommendedName>
        <fullName evidence="14">Ion transport domain-containing protein</fullName>
    </recommendedName>
</protein>
<evidence type="ECO:0000256" key="5">
    <source>
        <dbReference type="ARBA" id="ARBA00022692"/>
    </source>
</evidence>
<dbReference type="Pfam" id="PF00520">
    <property type="entry name" value="Ion_trans"/>
    <property type="match status" value="4"/>
</dbReference>
<evidence type="ECO:0000256" key="12">
    <source>
        <dbReference type="ARBA" id="ARBA00023303"/>
    </source>
</evidence>
<evidence type="ECO:0000256" key="4">
    <source>
        <dbReference type="ARBA" id="ARBA00022673"/>
    </source>
</evidence>
<keyword evidence="7" id="KW-0851">Voltage-gated channel</keyword>
<dbReference type="SUPFAM" id="SSF81324">
    <property type="entry name" value="Voltage-gated potassium channels"/>
    <property type="match status" value="3"/>
</dbReference>
<feature type="transmembrane region" description="Helical" evidence="13">
    <location>
        <begin position="1521"/>
        <end position="1541"/>
    </location>
</feature>
<keyword evidence="16" id="KW-1185">Reference proteome</keyword>
<reference evidence="15 16" key="1">
    <citation type="submission" date="2012-05" db="EMBL/GenBank/DDBJ databases">
        <title>Recombination and specialization in a pathogen metapopulation.</title>
        <authorList>
            <person name="Gardiner A."/>
            <person name="Kemen E."/>
            <person name="Schultz-Larsen T."/>
            <person name="MacLean D."/>
            <person name="Van Oosterhout C."/>
            <person name="Jones J.D.G."/>
        </authorList>
    </citation>
    <scope>NUCLEOTIDE SEQUENCE [LARGE SCALE GENOMIC DNA]</scope>
    <source>
        <strain evidence="15 16">Ac Nc2</strain>
    </source>
</reference>
<proteinExistence type="predicted"/>
<dbReference type="GO" id="GO:0008331">
    <property type="term" value="F:high voltage-gated calcium channel activity"/>
    <property type="evidence" value="ECO:0007669"/>
    <property type="project" value="TreeGrafter"/>
</dbReference>
<feature type="transmembrane region" description="Helical" evidence="13">
    <location>
        <begin position="1458"/>
        <end position="1476"/>
    </location>
</feature>
<evidence type="ECO:0000256" key="13">
    <source>
        <dbReference type="SAM" id="Phobius"/>
    </source>
</evidence>
<keyword evidence="12" id="KW-0407">Ion channel</keyword>
<keyword evidence="5 13" id="KW-0812">Transmembrane</keyword>
<dbReference type="InterPro" id="IPR039470">
    <property type="entry name" value="Nuc_deoxyri_tr2"/>
</dbReference>
<keyword evidence="3" id="KW-0109">Calcium transport</keyword>
<evidence type="ECO:0000256" key="2">
    <source>
        <dbReference type="ARBA" id="ARBA00022448"/>
    </source>
</evidence>
<comment type="caution">
    <text evidence="15">The sequence shown here is derived from an EMBL/GenBank/DDBJ whole genome shotgun (WGS) entry which is preliminary data.</text>
</comment>
<evidence type="ECO:0000256" key="6">
    <source>
        <dbReference type="ARBA" id="ARBA00022837"/>
    </source>
</evidence>
<gene>
    <name evidence="15" type="ORF">BN9_058000</name>
</gene>
<sequence length="2202" mass="251617">MPANKRENKIHSTPLKHFDPKPYNETTLCALFDAMSASLSNDNATEYVKLNEIASEDSEIIHETPSTAYVHDIRRLNDFQDRLRDGLVPVTLHTHSGSPVNGFLELQRDRNTLQWRNCSRFSFRPQTQSISLHLVQSLRLGRQTTNFVRTIKFLREKELVESDNRCLSLCVPQTAQKPAQSPWAFRSRLHLPTHSPLPSVVFTSFDIEFRDQSTRDTAFYFFFQRTHIHATSMAHQSNRKLPYSISTRCFQIVRHPALLFLIVFALIGNMFCIALDPKFLSKNVSSIAFWSENMLLGILTFEQMLQFGAYEGISPHTCDRIEAIVIASSWILLCFWRNERPDRVTGARLSFLSLRLLRCIGHFRIWKGFDQVVDTLTAAIPMALNALLCYGYYLSLFAILGMYMFNDALMYRCVLPASSSSDSGFLAANPLRFCHLQSSGTSNCPSPMECVGSKPPHNGYAGFHSFQASFLTVFLISMRSGFGSTMDGALQATSAMSVFYFIGIVVFVSYMLLSLFVGVLRASYISVVVHQPQRDRLYAQEYTAYVAKERPQFPVCPLPSFHFHTYERLYTFVLHVTARTSAQSIKTLSQWIQQCNVQIDGNKLFYLIAPQSVWMQKIRFLVDSIYLEHCMNVIVVCNSILFALEYHGMSSLYASRLYRLEILCMILYSIEFVLVAASCGGVVAYFGTPWHRFDGIVLIIALLQMTISPVENHPTVLVLGLFRLVRPFRMIRKNRQLLQVFHVFLTSIPPFVSLVMLHFIISSVFAVIGMQLFGGRFPASLRHANFDSYGDSMLTLFKWTCGGNVWHIFFTALAATSMLQAFVFFLSYFVAVVCLLLNLMLVTFLRGFAMNDDEKRTTLSDQFQQRLLEMQHVHKFDEKEFLQAFEALYRHEIMYATLSGSLDLKKAKYFKKTRALMQARMRVKDLKVRPAGYLETCRAPGVFDRIGNIFQSQWLTSDTSLFVFPPHSRFRLRCKRLEKESDTFVFTVIVVRTAMLTLQSPTYSNLIQEFTTLVEIFFASVLLFEFCIKVVSRGFLLTPGSYLSNTMNQLNAVVLLACSLLLLLPHSTMVTIFKLGRALGPIRVFYRVKTFRVITEALYQSTKQILCCVMLTCLLFYAFAVIGMQLFAGKFAFCNDANITSATECQGFYLASKSSNAGSSGAVLVPRVWGTHVGLSFDHIGSALGAVLVVVTKTGWLPALNLAIDIVDDNVEHLSPQQQHIASAYMAALFFVCLILFTRFYVVKVFAGVIMNNFRCFNGTLLLTNAQLTWLEQKQSLLAIKPKYPLPRNRMLQKAHLWVQSRRFRVAMSLTILLHTLLLAWYRSNGPGLWLGHYVFSMMYALDAIMHVMSMGWKDFLLSGFTWRTTNSLAAFVMLFGPIFSSSPLILIVGMTRAFDFEYISLVFDTFHRLQLLFETLLASTRLVLKVTLLLGYVLFIFATFGMQLFALTKWNYGLEAYLNFLTFPSAFTAFVKFAAGEDWYDTHLACSVGLPGCSISFRAYSSNEAVNTLLFNQFVSSDCGSIFISTCFYYLFYVLVVLLLQNLYVATMVDTYVSTFAVTLSSQQRVLGFRREDLTQFQSVWSELDTQALGYLHRRHLPVVVHRLGWPLGLSTRVPTTSMDVTDPLLGPLSHRSEQEEARPQGLEHELSWKQRRNVIEDVQGRMTELLMRLRATTDRNGAEFQCPNSVIRFTDLLLVLTERIVPLECLSVREKVDELAIRQFVAKYRQAIRIQSVFRMYRVRSRRKCCAENRRMRSKAFSSDFEASRLVNETEGVGCGSREEGDEHFYAYDNCMCGMRLIPRCNSSPNLLLKRFKTRENSQNTRTMSKRPNEAIGSVYERPVDVFLGGSCNPTKWRKDICIPMLQTAEMSFYNPQVDEWYEELIEVEVRAKERAELLFIVIENETRSIVSLHEAIESILSGRSVVLVLQFLHFGIELEGQMLSEDEVEDYNMARRRLHTLAQTMGVPLYENVYDAVQYIIQKWRQKWRSFSIGLHETSRNLRRNGHQRIRSNSLSSEALCKEMNSNIQYDSKTRQNACFVIQQFAPCPSWKSVLFGGVWKGTKWRQIVQLLQDVGLPFSMLSDDCGARQRGELDIRWRAPFSIQSLQLILFVISGVSRSIDAMAKAVELVHSECALILVVEQLHERETMENGSILSGREFKDLVRARAYLREMALRKGIHLFGSVPEAISSITGRPEHRRVG</sequence>
<dbReference type="Gene3D" id="1.10.287.70">
    <property type="match status" value="4"/>
</dbReference>
<feature type="domain" description="Ion transport" evidence="14">
    <location>
        <begin position="1303"/>
        <end position="1555"/>
    </location>
</feature>
<keyword evidence="4" id="KW-0107">Calcium channel</keyword>
<feature type="transmembrane region" description="Helical" evidence="13">
    <location>
        <begin position="1328"/>
        <end position="1348"/>
    </location>
</feature>
<feature type="transmembrane region" description="Helical" evidence="13">
    <location>
        <begin position="1369"/>
        <end position="1391"/>
    </location>
</feature>
<evidence type="ECO:0000313" key="15">
    <source>
        <dbReference type="EMBL" id="CCI44953.1"/>
    </source>
</evidence>
<evidence type="ECO:0000313" key="16">
    <source>
        <dbReference type="Proteomes" id="UP000053237"/>
    </source>
</evidence>
<dbReference type="InterPro" id="IPR050599">
    <property type="entry name" value="VDCC_alpha-1_subunit"/>
</dbReference>
<evidence type="ECO:0000256" key="8">
    <source>
        <dbReference type="ARBA" id="ARBA00022989"/>
    </source>
</evidence>
<feature type="transmembrane region" description="Helical" evidence="13">
    <location>
        <begin position="460"/>
        <end position="478"/>
    </location>
</feature>
<dbReference type="GO" id="GO:0098703">
    <property type="term" value="P:calcium ion import across plasma membrane"/>
    <property type="evidence" value="ECO:0007669"/>
    <property type="project" value="TreeGrafter"/>
</dbReference>
<keyword evidence="11" id="KW-0325">Glycoprotein</keyword>
<feature type="transmembrane region" description="Helical" evidence="13">
    <location>
        <begin position="821"/>
        <end position="845"/>
    </location>
</feature>
<name>A0A024GDY1_9STRA</name>
<feature type="transmembrane region" description="Helical" evidence="13">
    <location>
        <begin position="498"/>
        <end position="520"/>
    </location>
</feature>
<feature type="transmembrane region" description="Helical" evidence="13">
    <location>
        <begin position="378"/>
        <end position="405"/>
    </location>
</feature>
<evidence type="ECO:0000256" key="7">
    <source>
        <dbReference type="ARBA" id="ARBA00022882"/>
    </source>
</evidence>
<dbReference type="PANTHER" id="PTHR45628">
    <property type="entry name" value="VOLTAGE-DEPENDENT CALCIUM CHANNEL TYPE A SUBUNIT ALPHA-1"/>
    <property type="match status" value="1"/>
</dbReference>